<dbReference type="Gene3D" id="3.30.465.10">
    <property type="match status" value="2"/>
</dbReference>
<dbReference type="InterPro" id="IPR036318">
    <property type="entry name" value="FAD-bd_PCMH-like_sf"/>
</dbReference>
<dbReference type="GO" id="GO:0071949">
    <property type="term" value="F:FAD binding"/>
    <property type="evidence" value="ECO:0007669"/>
    <property type="project" value="InterPro"/>
</dbReference>
<evidence type="ECO:0000256" key="4">
    <source>
        <dbReference type="ARBA" id="ARBA00023002"/>
    </source>
</evidence>
<dbReference type="Gene3D" id="3.40.462.20">
    <property type="match status" value="1"/>
</dbReference>
<evidence type="ECO:0000259" key="5">
    <source>
        <dbReference type="PROSITE" id="PS51387"/>
    </source>
</evidence>
<dbReference type="Pfam" id="PF01565">
    <property type="entry name" value="FAD_binding_4"/>
    <property type="match status" value="1"/>
</dbReference>
<dbReference type="SUPFAM" id="SSF56176">
    <property type="entry name" value="FAD-binding/transporter-associated domain-like"/>
    <property type="match status" value="1"/>
</dbReference>
<dbReference type="GO" id="GO:0016491">
    <property type="term" value="F:oxidoreductase activity"/>
    <property type="evidence" value="ECO:0007669"/>
    <property type="project" value="UniProtKB-KW"/>
</dbReference>
<accession>A0A7C8USX3</accession>
<evidence type="ECO:0000256" key="1">
    <source>
        <dbReference type="ARBA" id="ARBA00005466"/>
    </source>
</evidence>
<feature type="domain" description="FAD-binding PCMH-type" evidence="5">
    <location>
        <begin position="35"/>
        <end position="217"/>
    </location>
</feature>
<protein>
    <recommendedName>
        <fullName evidence="5">FAD-binding PCMH-type domain-containing protein</fullName>
    </recommendedName>
</protein>
<dbReference type="InterPro" id="IPR016166">
    <property type="entry name" value="FAD-bd_PCMH"/>
</dbReference>
<dbReference type="AlphaFoldDB" id="A0A7C8USX3"/>
<keyword evidence="4" id="KW-0560">Oxidoreductase</keyword>
<dbReference type="PROSITE" id="PS51387">
    <property type="entry name" value="FAD_PCMH"/>
    <property type="match status" value="1"/>
</dbReference>
<gene>
    <name evidence="6" type="ORF">TWF191_008061</name>
</gene>
<comment type="caution">
    <text evidence="6">The sequence shown here is derived from an EMBL/GenBank/DDBJ whole genome shotgun (WGS) entry which is preliminary data.</text>
</comment>
<dbReference type="InterPro" id="IPR050416">
    <property type="entry name" value="FAD-linked_Oxidoreductase"/>
</dbReference>
<dbReference type="PANTHER" id="PTHR42973:SF7">
    <property type="entry name" value="FAD-BINDING PCMH-TYPE DOMAIN-CONTAINING PROTEIN"/>
    <property type="match status" value="1"/>
</dbReference>
<evidence type="ECO:0000313" key="7">
    <source>
        <dbReference type="Proteomes" id="UP000483672"/>
    </source>
</evidence>
<proteinExistence type="inferred from homology"/>
<dbReference type="InterPro" id="IPR006094">
    <property type="entry name" value="Oxid_FAD_bind_N"/>
</dbReference>
<sequence length="440" mass="48781">MEGGEFHSSELRQRLLEGTKIVGGEEKVIRYDESSAPNPLLTVFPRSENDVAEIVKYCREKGLQCFAQSGGHNWRVRNHKQIDVVICMRTLNNISIDESTQTVTLGGGTIIGELVEAVTAKKLEVGKYGLGIDNLLSINIVDASGKLHQNINRATDPELWWAICGAGSSFGIVTQATIKAYPQSNDGLSWNCTMIFTDPSAPELERILEAIAKTPMDENMSLQCSFARLPPTGFPSLIVMPWYYGSESEAEKVWGRVLDPSFKPFVKNAVILPGNKVNEGNDAICTMGGRKPGVGMGIERLDLAAFLEVWSLWAEFTKIEGAEGSAILIERFSKAKSLSIPDSATVFPHSHRGIAYEVVCFPIYKNETLDIKAGTFSQRIRDIWVQKCGNPETPRCYGACAGFDEPLENMFGGKERVQKLIEIKRRWDSENYWGALFDIV</sequence>
<dbReference type="PANTHER" id="PTHR42973">
    <property type="entry name" value="BINDING OXIDOREDUCTASE, PUTATIVE (AFU_ORTHOLOGUE AFUA_1G17690)-RELATED"/>
    <property type="match status" value="1"/>
</dbReference>
<dbReference type="InterPro" id="IPR016169">
    <property type="entry name" value="FAD-bd_PCMH_sub2"/>
</dbReference>
<evidence type="ECO:0000256" key="2">
    <source>
        <dbReference type="ARBA" id="ARBA00022630"/>
    </source>
</evidence>
<evidence type="ECO:0000256" key="3">
    <source>
        <dbReference type="ARBA" id="ARBA00022827"/>
    </source>
</evidence>
<name>A0A7C8USX3_ORBOL</name>
<organism evidence="6 7">
    <name type="scientific">Orbilia oligospora</name>
    <name type="common">Nematode-trapping fungus</name>
    <name type="synonym">Arthrobotrys oligospora</name>
    <dbReference type="NCBI Taxonomy" id="2813651"/>
    <lineage>
        <taxon>Eukaryota</taxon>
        <taxon>Fungi</taxon>
        <taxon>Dikarya</taxon>
        <taxon>Ascomycota</taxon>
        <taxon>Pezizomycotina</taxon>
        <taxon>Orbiliomycetes</taxon>
        <taxon>Orbiliales</taxon>
        <taxon>Orbiliaceae</taxon>
        <taxon>Orbilia</taxon>
    </lineage>
</organism>
<reference evidence="6 7" key="1">
    <citation type="submission" date="2019-06" db="EMBL/GenBank/DDBJ databases">
        <authorList>
            <person name="Palmer J.M."/>
        </authorList>
    </citation>
    <scope>NUCLEOTIDE SEQUENCE [LARGE SCALE GENOMIC DNA]</scope>
    <source>
        <strain evidence="6 7">TWF191</strain>
    </source>
</reference>
<dbReference type="EMBL" id="WIPF01000052">
    <property type="protein sequence ID" value="KAF3218856.1"/>
    <property type="molecule type" value="Genomic_DNA"/>
</dbReference>
<comment type="similarity">
    <text evidence="1">Belongs to the oxygen-dependent FAD-linked oxidoreductase family.</text>
</comment>
<keyword evidence="3" id="KW-0274">FAD</keyword>
<keyword evidence="2" id="KW-0285">Flavoprotein</keyword>
<evidence type="ECO:0000313" key="6">
    <source>
        <dbReference type="EMBL" id="KAF3218856.1"/>
    </source>
</evidence>
<dbReference type="Proteomes" id="UP000483672">
    <property type="component" value="Unassembled WGS sequence"/>
</dbReference>